<keyword evidence="4" id="KW-0238">DNA-binding</keyword>
<feature type="region of interest" description="Disordered" evidence="7">
    <location>
        <begin position="301"/>
        <end position="321"/>
    </location>
</feature>
<dbReference type="Gene3D" id="1.10.10.60">
    <property type="entry name" value="Homeodomain-like"/>
    <property type="match status" value="2"/>
</dbReference>
<evidence type="ECO:0000313" key="10">
    <source>
        <dbReference type="EMBL" id="MQL69906.1"/>
    </source>
</evidence>
<dbReference type="PROSITE" id="PS50090">
    <property type="entry name" value="MYB_LIKE"/>
    <property type="match status" value="2"/>
</dbReference>
<dbReference type="InterPro" id="IPR009057">
    <property type="entry name" value="Homeodomain-like_sf"/>
</dbReference>
<evidence type="ECO:0000259" key="8">
    <source>
        <dbReference type="PROSITE" id="PS50090"/>
    </source>
</evidence>
<evidence type="ECO:0000313" key="11">
    <source>
        <dbReference type="Proteomes" id="UP000652761"/>
    </source>
</evidence>
<dbReference type="FunFam" id="1.10.10.60:FF:000060">
    <property type="entry name" value="MYB transcription factor"/>
    <property type="match status" value="1"/>
</dbReference>
<dbReference type="SUPFAM" id="SSF46689">
    <property type="entry name" value="Homeodomain-like"/>
    <property type="match status" value="1"/>
</dbReference>
<dbReference type="SMR" id="A0A843TI35"/>
<organism evidence="10 11">
    <name type="scientific">Colocasia esculenta</name>
    <name type="common">Wild taro</name>
    <name type="synonym">Arum esculentum</name>
    <dbReference type="NCBI Taxonomy" id="4460"/>
    <lineage>
        <taxon>Eukaryota</taxon>
        <taxon>Viridiplantae</taxon>
        <taxon>Streptophyta</taxon>
        <taxon>Embryophyta</taxon>
        <taxon>Tracheophyta</taxon>
        <taxon>Spermatophyta</taxon>
        <taxon>Magnoliopsida</taxon>
        <taxon>Liliopsida</taxon>
        <taxon>Araceae</taxon>
        <taxon>Aroideae</taxon>
        <taxon>Colocasieae</taxon>
        <taxon>Colocasia</taxon>
    </lineage>
</organism>
<proteinExistence type="predicted"/>
<gene>
    <name evidence="10" type="ORF">Taro_002209</name>
</gene>
<dbReference type="PANTHER" id="PTHR45614">
    <property type="entry name" value="MYB PROTEIN-RELATED"/>
    <property type="match status" value="1"/>
</dbReference>
<dbReference type="FunFam" id="1.10.10.60:FF:000344">
    <property type="entry name" value="Transcription factor MYB44"/>
    <property type="match status" value="1"/>
</dbReference>
<dbReference type="Pfam" id="PF00249">
    <property type="entry name" value="Myb_DNA-binding"/>
    <property type="match status" value="2"/>
</dbReference>
<evidence type="ECO:0000256" key="6">
    <source>
        <dbReference type="ARBA" id="ARBA00023242"/>
    </source>
</evidence>
<dbReference type="OrthoDB" id="2143914at2759"/>
<feature type="compositionally biased region" description="Low complexity" evidence="7">
    <location>
        <begin position="1"/>
        <end position="18"/>
    </location>
</feature>
<feature type="region of interest" description="Disordered" evidence="7">
    <location>
        <begin position="133"/>
        <end position="199"/>
    </location>
</feature>
<feature type="domain" description="HTH myb-type" evidence="9">
    <location>
        <begin position="22"/>
        <end position="77"/>
    </location>
</feature>
<feature type="domain" description="HTH myb-type" evidence="9">
    <location>
        <begin position="79"/>
        <end position="128"/>
    </location>
</feature>
<dbReference type="SMART" id="SM00717">
    <property type="entry name" value="SANT"/>
    <property type="match status" value="2"/>
</dbReference>
<comment type="caution">
    <text evidence="10">The sequence shown here is derived from an EMBL/GenBank/DDBJ whole genome shotgun (WGS) entry which is preliminary data.</text>
</comment>
<evidence type="ECO:0000259" key="9">
    <source>
        <dbReference type="PROSITE" id="PS51294"/>
    </source>
</evidence>
<sequence>MQQSMAAGSINPAAAAGSARKDADRIKGPWSPEEDDALQKLVQKHGARNWSLISKSIPGRSGKSCRLRWCNQLSPQVEHRPFTPEEDETIVRAHARFGNKWATIARLLQGRTDNAVKNHWNSTLKRKYYAASVGPSASDETAGGRTARGGGGLDRDEDEEHSSEPPLKRTASGGIAPVGFCHSPGSPSGSNVSDSSQHSAPAAAPVAAMRVYRPVPRAVGILAPPVEATSSINSGGGHTDDDDPATSLTLSLPGSNTCESSNPVVAPQTPPSAVTASVEPPHHTLHHQEHERMLLLSQPSGMRPTQQHQQHRNPSPAGCAFMNAVAAPSPAAAPERQEQPQPQQFPFSSEFLAVMQEMIRKEVRSYMSGLDQSGMACLQHPHQHLDAIRNATVKRIGISKLE</sequence>
<evidence type="ECO:0000256" key="1">
    <source>
        <dbReference type="ARBA" id="ARBA00004123"/>
    </source>
</evidence>
<dbReference type="AlphaFoldDB" id="A0A843TI35"/>
<keyword evidence="5" id="KW-0804">Transcription</keyword>
<keyword evidence="2" id="KW-0677">Repeat</keyword>
<dbReference type="Proteomes" id="UP000652761">
    <property type="component" value="Unassembled WGS sequence"/>
</dbReference>
<evidence type="ECO:0000256" key="2">
    <source>
        <dbReference type="ARBA" id="ARBA00022737"/>
    </source>
</evidence>
<feature type="region of interest" description="Disordered" evidence="7">
    <location>
        <begin position="1"/>
        <end position="37"/>
    </location>
</feature>
<evidence type="ECO:0000256" key="3">
    <source>
        <dbReference type="ARBA" id="ARBA00023015"/>
    </source>
</evidence>
<feature type="region of interest" description="Disordered" evidence="7">
    <location>
        <begin position="230"/>
        <end position="280"/>
    </location>
</feature>
<feature type="domain" description="Myb-like" evidence="8">
    <location>
        <begin position="74"/>
        <end position="124"/>
    </location>
</feature>
<comment type="subcellular location">
    <subcellularLocation>
        <location evidence="1">Nucleus</location>
    </subcellularLocation>
</comment>
<keyword evidence="6" id="KW-0539">Nucleus</keyword>
<evidence type="ECO:0000256" key="7">
    <source>
        <dbReference type="SAM" id="MobiDB-lite"/>
    </source>
</evidence>
<dbReference type="InterPro" id="IPR050560">
    <property type="entry name" value="MYB_TF"/>
</dbReference>
<evidence type="ECO:0000256" key="5">
    <source>
        <dbReference type="ARBA" id="ARBA00023163"/>
    </source>
</evidence>
<dbReference type="GO" id="GO:0000978">
    <property type="term" value="F:RNA polymerase II cis-regulatory region sequence-specific DNA binding"/>
    <property type="evidence" value="ECO:0007669"/>
    <property type="project" value="TreeGrafter"/>
</dbReference>
<evidence type="ECO:0000256" key="4">
    <source>
        <dbReference type="ARBA" id="ARBA00023125"/>
    </source>
</evidence>
<accession>A0A843TI35</accession>
<evidence type="ECO:0008006" key="12">
    <source>
        <dbReference type="Google" id="ProtNLM"/>
    </source>
</evidence>
<feature type="compositionally biased region" description="Low complexity" evidence="7">
    <location>
        <begin position="183"/>
        <end position="199"/>
    </location>
</feature>
<dbReference type="InterPro" id="IPR001005">
    <property type="entry name" value="SANT/Myb"/>
</dbReference>
<dbReference type="PANTHER" id="PTHR45614:SF124">
    <property type="entry name" value="OS03G0424300 PROTEIN"/>
    <property type="match status" value="1"/>
</dbReference>
<dbReference type="EMBL" id="NMUH01000050">
    <property type="protein sequence ID" value="MQL69906.1"/>
    <property type="molecule type" value="Genomic_DNA"/>
</dbReference>
<name>A0A843TI35_COLES</name>
<dbReference type="PROSITE" id="PS51294">
    <property type="entry name" value="HTH_MYB"/>
    <property type="match status" value="2"/>
</dbReference>
<feature type="domain" description="Myb-like" evidence="8">
    <location>
        <begin position="22"/>
        <end position="73"/>
    </location>
</feature>
<dbReference type="CDD" id="cd00167">
    <property type="entry name" value="SANT"/>
    <property type="match status" value="2"/>
</dbReference>
<feature type="compositionally biased region" description="Polar residues" evidence="7">
    <location>
        <begin position="246"/>
        <end position="263"/>
    </location>
</feature>
<reference evidence="10" key="1">
    <citation type="submission" date="2017-07" db="EMBL/GenBank/DDBJ databases">
        <title>Taro Niue Genome Assembly and Annotation.</title>
        <authorList>
            <person name="Atibalentja N."/>
            <person name="Keating K."/>
            <person name="Fields C.J."/>
        </authorList>
    </citation>
    <scope>NUCLEOTIDE SEQUENCE</scope>
    <source>
        <strain evidence="10">Niue_2</strain>
        <tissue evidence="10">Leaf</tissue>
    </source>
</reference>
<dbReference type="InterPro" id="IPR017930">
    <property type="entry name" value="Myb_dom"/>
</dbReference>
<keyword evidence="3" id="KW-0805">Transcription regulation</keyword>
<protein>
    <recommendedName>
        <fullName evidence="12">Transcription factor MYB44</fullName>
    </recommendedName>
</protein>
<dbReference type="GO" id="GO:0000981">
    <property type="term" value="F:DNA-binding transcription factor activity, RNA polymerase II-specific"/>
    <property type="evidence" value="ECO:0007669"/>
    <property type="project" value="TreeGrafter"/>
</dbReference>
<keyword evidence="11" id="KW-1185">Reference proteome</keyword>
<dbReference type="GO" id="GO:0005634">
    <property type="term" value="C:nucleus"/>
    <property type="evidence" value="ECO:0007669"/>
    <property type="project" value="UniProtKB-SubCell"/>
</dbReference>